<dbReference type="InterPro" id="IPR050765">
    <property type="entry name" value="Riboflavin_Biosynth_HTPR"/>
</dbReference>
<dbReference type="Gene3D" id="3.40.430.10">
    <property type="entry name" value="Dihydrofolate Reductase, subunit A"/>
    <property type="match status" value="1"/>
</dbReference>
<evidence type="ECO:0000259" key="1">
    <source>
        <dbReference type="Pfam" id="PF01872"/>
    </source>
</evidence>
<dbReference type="SUPFAM" id="SSF53597">
    <property type="entry name" value="Dihydrofolate reductase-like"/>
    <property type="match status" value="1"/>
</dbReference>
<dbReference type="InterPro" id="IPR002734">
    <property type="entry name" value="RibDG_C"/>
</dbReference>
<organism evidence="2 3">
    <name type="scientific">Roseateles asaccharophilus</name>
    <dbReference type="NCBI Taxonomy" id="582607"/>
    <lineage>
        <taxon>Bacteria</taxon>
        <taxon>Pseudomonadati</taxon>
        <taxon>Pseudomonadota</taxon>
        <taxon>Betaproteobacteria</taxon>
        <taxon>Burkholderiales</taxon>
        <taxon>Sphaerotilaceae</taxon>
        <taxon>Roseateles</taxon>
    </lineage>
</organism>
<dbReference type="InterPro" id="IPR024072">
    <property type="entry name" value="DHFR-like_dom_sf"/>
</dbReference>
<dbReference type="Proteomes" id="UP001180825">
    <property type="component" value="Unassembled WGS sequence"/>
</dbReference>
<proteinExistence type="predicted"/>
<dbReference type="Pfam" id="PF01872">
    <property type="entry name" value="RibD_C"/>
    <property type="match status" value="1"/>
</dbReference>
<comment type="caution">
    <text evidence="2">The sequence shown here is derived from an EMBL/GenBank/DDBJ whole genome shotgun (WGS) entry which is preliminary data.</text>
</comment>
<gene>
    <name evidence="2" type="ORF">J2X21_004971</name>
</gene>
<dbReference type="PANTHER" id="PTHR38011">
    <property type="entry name" value="DIHYDROFOLATE REDUCTASE FAMILY PROTEIN (AFU_ORTHOLOGUE AFUA_8G06820)"/>
    <property type="match status" value="1"/>
</dbReference>
<name>A0ABU2AF42_9BURK</name>
<dbReference type="EMBL" id="JAVDXV010000011">
    <property type="protein sequence ID" value="MDR7335804.1"/>
    <property type="molecule type" value="Genomic_DNA"/>
</dbReference>
<reference evidence="2 3" key="1">
    <citation type="submission" date="2023-07" db="EMBL/GenBank/DDBJ databases">
        <title>Sorghum-associated microbial communities from plants grown in Nebraska, USA.</title>
        <authorList>
            <person name="Schachtman D."/>
        </authorList>
    </citation>
    <scope>NUCLEOTIDE SEQUENCE [LARGE SCALE GENOMIC DNA]</scope>
    <source>
        <strain evidence="2 3">BE316</strain>
    </source>
</reference>
<keyword evidence="3" id="KW-1185">Reference proteome</keyword>
<feature type="domain" description="Bacterial bifunctional deaminase-reductase C-terminal" evidence="1">
    <location>
        <begin position="6"/>
        <end position="164"/>
    </location>
</feature>
<sequence length="172" mass="18763">MSMRRLRYNVACSLDGFIADPDGGYDWIVDDKSIDFDALYAQFDTFVMGRKTWEVMQAMGDANPLRCKRVIVASRTLAEGDGLTVVRDGIEHVVATLKAERSDRDIWLFGGSQLAGALFAAGLVDRVETAVMPVMLTRGIPLLPAGAQCRLALVSAQSLTSGIQMLVYDVQS</sequence>
<evidence type="ECO:0000313" key="3">
    <source>
        <dbReference type="Proteomes" id="UP001180825"/>
    </source>
</evidence>
<protein>
    <submittedName>
        <fullName evidence="2">Dihydrofolate reductase</fullName>
    </submittedName>
</protein>
<evidence type="ECO:0000313" key="2">
    <source>
        <dbReference type="EMBL" id="MDR7335804.1"/>
    </source>
</evidence>
<dbReference type="PANTHER" id="PTHR38011:SF11">
    <property type="entry name" value="2,5-DIAMINO-6-RIBOSYLAMINO-4(3H)-PYRIMIDINONE 5'-PHOSPHATE REDUCTASE"/>
    <property type="match status" value="1"/>
</dbReference>
<accession>A0ABU2AF42</accession>